<keyword evidence="2" id="KW-1185">Reference proteome</keyword>
<gene>
    <name evidence="1" type="ORF">T4D_4788</name>
</gene>
<dbReference type="AlphaFoldDB" id="A0A0V1G3C7"/>
<name>A0A0V1G3C7_TRIPS</name>
<comment type="caution">
    <text evidence="1">The sequence shown here is derived from an EMBL/GenBank/DDBJ whole genome shotgun (WGS) entry which is preliminary data.</text>
</comment>
<dbReference type="Proteomes" id="UP000054995">
    <property type="component" value="Unassembled WGS sequence"/>
</dbReference>
<sequence>MCRGEASGEECSNCVVRRVYHEGISLSFSGIGQCVFRRFVRFQLITREGDLGQCCGRCDGAQGCQCDRDVRKVTPVKIYYAEDRRSSRPVVGAGKALTAWTL</sequence>
<organism evidence="1 2">
    <name type="scientific">Trichinella pseudospiralis</name>
    <name type="common">Parasitic roundworm</name>
    <dbReference type="NCBI Taxonomy" id="6337"/>
    <lineage>
        <taxon>Eukaryota</taxon>
        <taxon>Metazoa</taxon>
        <taxon>Ecdysozoa</taxon>
        <taxon>Nematoda</taxon>
        <taxon>Enoplea</taxon>
        <taxon>Dorylaimia</taxon>
        <taxon>Trichinellida</taxon>
        <taxon>Trichinellidae</taxon>
        <taxon>Trichinella</taxon>
    </lineage>
</organism>
<dbReference type="OrthoDB" id="10522845at2759"/>
<evidence type="ECO:0000313" key="1">
    <source>
        <dbReference type="EMBL" id="KRY92822.1"/>
    </source>
</evidence>
<reference evidence="1 2" key="1">
    <citation type="submission" date="2015-01" db="EMBL/GenBank/DDBJ databases">
        <title>Evolution of Trichinella species and genotypes.</title>
        <authorList>
            <person name="Korhonen P.K."/>
            <person name="Edoardo P."/>
            <person name="Giuseppe L.R."/>
            <person name="Gasser R.B."/>
        </authorList>
    </citation>
    <scope>NUCLEOTIDE SEQUENCE [LARGE SCALE GENOMIC DNA]</scope>
    <source>
        <strain evidence="1">ISS470</strain>
    </source>
</reference>
<accession>A0A0V1G3C7</accession>
<evidence type="ECO:0000313" key="2">
    <source>
        <dbReference type="Proteomes" id="UP000054995"/>
    </source>
</evidence>
<dbReference type="EMBL" id="JYDT01000005">
    <property type="protein sequence ID" value="KRY92822.1"/>
    <property type="molecule type" value="Genomic_DNA"/>
</dbReference>
<proteinExistence type="predicted"/>
<protein>
    <submittedName>
        <fullName evidence="1">Uncharacterized protein</fullName>
    </submittedName>
</protein>